<name>A0A0C7QHQ9_PARSO</name>
<keyword evidence="2" id="KW-0328">Glycosyltransferase</keyword>
<sequence>MENLNLVMIVKNEESKLRKCLNSTKDLVSKIIIVDTGSTDGTKDIALEFGAIVYDYTWDNNFSNARNFGLMKSDSDWNLILDADEFISTIEYGKILKILNSKEKFIGKIKIVSLFEQNNEIRKSASFISRLIPKGVYFTGSIHEQIDSNLPRNIVNIEVEHDGYLNTNKFNRNIDLILKELDQSPQDLYLLYQAAKTYYSNKMFNEASTYFDKFYDSISSYKDEFIKDGLILYLYNLIKTNNIEKGLIIIENIFDYMNDCCDFHFVCGLIFTELVAFDPNKYISYFNNIDICYLNALQIDYEIVEGTGSYLAAFNLGTFYELTGNLDAAIKYFNISASYNYQLALNKLNTYRNKIEDL</sequence>
<dbReference type="Gene3D" id="3.90.550.10">
    <property type="entry name" value="Spore Coat Polysaccharide Biosynthesis Protein SpsA, Chain A"/>
    <property type="match status" value="1"/>
</dbReference>
<evidence type="ECO:0000313" key="2">
    <source>
        <dbReference type="EMBL" id="CEQ02454.1"/>
    </source>
</evidence>
<reference evidence="2 3" key="1">
    <citation type="submission" date="2015-01" db="EMBL/GenBank/DDBJ databases">
        <authorList>
            <person name="Aslett A.Martin."/>
            <person name="De Silva Nishadi"/>
        </authorList>
    </citation>
    <scope>NUCLEOTIDE SEQUENCE [LARGE SCALE GENOMIC DNA]</scope>
    <source>
        <strain evidence="2 3">R28058</strain>
    </source>
</reference>
<keyword evidence="2" id="KW-0808">Transferase</keyword>
<dbReference type="SUPFAM" id="SSF53448">
    <property type="entry name" value="Nucleotide-diphospho-sugar transferases"/>
    <property type="match status" value="1"/>
</dbReference>
<feature type="domain" description="Glycosyltransferase 2-like" evidence="1">
    <location>
        <begin position="7"/>
        <end position="122"/>
    </location>
</feature>
<dbReference type="Pfam" id="PF00535">
    <property type="entry name" value="Glycos_transf_2"/>
    <property type="match status" value="1"/>
</dbReference>
<accession>A0A0C7QHQ9</accession>
<dbReference type="EC" id="2.4.1.-" evidence="2"/>
<dbReference type="InterPro" id="IPR029044">
    <property type="entry name" value="Nucleotide-diphossugar_trans"/>
</dbReference>
<organism evidence="2 3">
    <name type="scientific">Paraclostridium sordellii</name>
    <name type="common">Clostridium sordellii</name>
    <dbReference type="NCBI Taxonomy" id="1505"/>
    <lineage>
        <taxon>Bacteria</taxon>
        <taxon>Bacillati</taxon>
        <taxon>Bacillota</taxon>
        <taxon>Clostridia</taxon>
        <taxon>Peptostreptococcales</taxon>
        <taxon>Peptostreptococcaceae</taxon>
        <taxon>Paraclostridium</taxon>
    </lineage>
</organism>
<dbReference type="SUPFAM" id="SSF48452">
    <property type="entry name" value="TPR-like"/>
    <property type="match status" value="1"/>
</dbReference>
<dbReference type="EC" id="2.4.-.-" evidence="2"/>
<dbReference type="PANTHER" id="PTHR43630:SF2">
    <property type="entry name" value="GLYCOSYLTRANSFERASE"/>
    <property type="match status" value="1"/>
</dbReference>
<dbReference type="RefSeq" id="WP_055335012.1">
    <property type="nucleotide sequence ID" value="NZ_CDNF01000003.1"/>
</dbReference>
<dbReference type="GO" id="GO:0016757">
    <property type="term" value="F:glycosyltransferase activity"/>
    <property type="evidence" value="ECO:0007669"/>
    <property type="project" value="UniProtKB-KW"/>
</dbReference>
<dbReference type="CDD" id="cd02511">
    <property type="entry name" value="Beta4Glucosyltransferase"/>
    <property type="match status" value="1"/>
</dbReference>
<dbReference type="InterPro" id="IPR001173">
    <property type="entry name" value="Glyco_trans_2-like"/>
</dbReference>
<proteinExistence type="predicted"/>
<evidence type="ECO:0000259" key="1">
    <source>
        <dbReference type="Pfam" id="PF00535"/>
    </source>
</evidence>
<protein>
    <submittedName>
        <fullName evidence="2">Glycosyltransferase</fullName>
        <ecNumber evidence="2">2.4.-.-</ecNumber>
        <ecNumber evidence="2">2.4.1.-</ecNumber>
    </submittedName>
</protein>
<evidence type="ECO:0000313" key="3">
    <source>
        <dbReference type="Proteomes" id="UP000049127"/>
    </source>
</evidence>
<dbReference type="InterPro" id="IPR011990">
    <property type="entry name" value="TPR-like_helical_dom_sf"/>
</dbReference>
<dbReference type="Gene3D" id="1.25.40.10">
    <property type="entry name" value="Tetratricopeptide repeat domain"/>
    <property type="match status" value="1"/>
</dbReference>
<dbReference type="PANTHER" id="PTHR43630">
    <property type="entry name" value="POLY-BETA-1,6-N-ACETYL-D-GLUCOSAMINE SYNTHASE"/>
    <property type="match status" value="1"/>
</dbReference>
<dbReference type="AlphaFoldDB" id="A0A0C7QHQ9"/>
<dbReference type="EMBL" id="CEKZ01000003">
    <property type="protein sequence ID" value="CEQ02454.1"/>
    <property type="molecule type" value="Genomic_DNA"/>
</dbReference>
<dbReference type="Proteomes" id="UP000049127">
    <property type="component" value="Unassembled WGS sequence"/>
</dbReference>
<gene>
    <name evidence="2" type="primary">sunS_1</name>
    <name evidence="2" type="ORF">R28058_01871</name>
</gene>